<reference evidence="2" key="1">
    <citation type="submission" date="2020-02" db="EMBL/GenBank/DDBJ databases">
        <authorList>
            <person name="Meier V. D."/>
        </authorList>
    </citation>
    <scope>NUCLEOTIDE SEQUENCE</scope>
    <source>
        <strain evidence="2">AVDCRST_MAG17</strain>
    </source>
</reference>
<dbReference type="AlphaFoldDB" id="A0A6J4T8T4"/>
<gene>
    <name evidence="2" type="ORF">AVDCRST_MAG17-2335</name>
</gene>
<name>A0A6J4T8T4_9ACTN</name>
<evidence type="ECO:0000313" key="2">
    <source>
        <dbReference type="EMBL" id="CAA9516843.1"/>
    </source>
</evidence>
<protein>
    <submittedName>
        <fullName evidence="2">Uncharacterized protein</fullName>
    </submittedName>
</protein>
<sequence>MSGATRSPSETVVGDRARVVLPFCHPIGFGLEAGPHAAERRARRLRLRPCRAEAAESRASLSRLARTRQHPVMSR</sequence>
<feature type="region of interest" description="Disordered" evidence="1">
    <location>
        <begin position="56"/>
        <end position="75"/>
    </location>
</feature>
<organism evidence="2">
    <name type="scientific">uncultured Solirubrobacterales bacterium</name>
    <dbReference type="NCBI Taxonomy" id="768556"/>
    <lineage>
        <taxon>Bacteria</taxon>
        <taxon>Bacillati</taxon>
        <taxon>Actinomycetota</taxon>
        <taxon>Thermoleophilia</taxon>
        <taxon>Solirubrobacterales</taxon>
        <taxon>environmental samples</taxon>
    </lineage>
</organism>
<evidence type="ECO:0000256" key="1">
    <source>
        <dbReference type="SAM" id="MobiDB-lite"/>
    </source>
</evidence>
<dbReference type="EMBL" id="CADCVV010000190">
    <property type="protein sequence ID" value="CAA9516843.1"/>
    <property type="molecule type" value="Genomic_DNA"/>
</dbReference>
<proteinExistence type="predicted"/>
<accession>A0A6J4T8T4</accession>